<name>A0AAJ5WZG5_9BACT</name>
<proteinExistence type="predicted"/>
<evidence type="ECO:0000313" key="5">
    <source>
        <dbReference type="EMBL" id="WEK38432.1"/>
    </source>
</evidence>
<dbReference type="PANTHER" id="PTHR45772:SF10">
    <property type="entry name" value="LIPOPOLYSACCHARIDE EXPORT SYSTEM ATP-BINDING PROTEIN LPTB"/>
    <property type="match status" value="1"/>
</dbReference>
<gene>
    <name evidence="5" type="primary">lptB</name>
    <name evidence="5" type="ORF">P0Y53_06310</name>
</gene>
<dbReference type="PROSITE" id="PS50893">
    <property type="entry name" value="ABC_TRANSPORTER_2"/>
    <property type="match status" value="1"/>
</dbReference>
<accession>A0AAJ5WZG5</accession>
<keyword evidence="2" id="KW-0547">Nucleotide-binding</keyword>
<dbReference type="InterPro" id="IPR030921">
    <property type="entry name" value="LPS_export_LptB"/>
</dbReference>
<dbReference type="GO" id="GO:0016887">
    <property type="term" value="F:ATP hydrolysis activity"/>
    <property type="evidence" value="ECO:0007669"/>
    <property type="project" value="InterPro"/>
</dbReference>
<reference evidence="5" key="1">
    <citation type="submission" date="2023-03" db="EMBL/GenBank/DDBJ databases">
        <title>Andean soil-derived lignocellulolytic bacterial consortium as a source of novel taxa and putative plastic-active enzymes.</title>
        <authorList>
            <person name="Diaz-Garcia L."/>
            <person name="Chuvochina M."/>
            <person name="Feuerriegel G."/>
            <person name="Bunk B."/>
            <person name="Sproer C."/>
            <person name="Streit W.R."/>
            <person name="Rodriguez L.M."/>
            <person name="Overmann J."/>
            <person name="Jimenez D.J."/>
        </authorList>
    </citation>
    <scope>NUCLEOTIDE SEQUENCE</scope>
    <source>
        <strain evidence="5">MAG 7</strain>
    </source>
</reference>
<dbReference type="PANTHER" id="PTHR45772">
    <property type="entry name" value="CONSERVED COMPONENT OF ABC TRANSPORTER FOR NATURAL AMINO ACIDS-RELATED"/>
    <property type="match status" value="1"/>
</dbReference>
<dbReference type="Proteomes" id="UP001220610">
    <property type="component" value="Chromosome"/>
</dbReference>
<dbReference type="CDD" id="cd03218">
    <property type="entry name" value="ABC_YhbG"/>
    <property type="match status" value="1"/>
</dbReference>
<dbReference type="SUPFAM" id="SSF52540">
    <property type="entry name" value="P-loop containing nucleoside triphosphate hydrolases"/>
    <property type="match status" value="1"/>
</dbReference>
<evidence type="ECO:0000259" key="4">
    <source>
        <dbReference type="PROSITE" id="PS50893"/>
    </source>
</evidence>
<protein>
    <submittedName>
        <fullName evidence="5">LPS export ABC transporter ATP-binding protein</fullName>
    </submittedName>
</protein>
<dbReference type="EMBL" id="CP119311">
    <property type="protein sequence ID" value="WEK38432.1"/>
    <property type="molecule type" value="Genomic_DNA"/>
</dbReference>
<dbReference type="GO" id="GO:0055085">
    <property type="term" value="P:transmembrane transport"/>
    <property type="evidence" value="ECO:0007669"/>
    <property type="project" value="InterPro"/>
</dbReference>
<dbReference type="Pfam" id="PF00005">
    <property type="entry name" value="ABC_tran"/>
    <property type="match status" value="1"/>
</dbReference>
<dbReference type="GO" id="GO:0005524">
    <property type="term" value="F:ATP binding"/>
    <property type="evidence" value="ECO:0007669"/>
    <property type="project" value="UniProtKB-KW"/>
</dbReference>
<keyword evidence="1" id="KW-0813">Transport</keyword>
<dbReference type="NCBIfam" id="TIGR04406">
    <property type="entry name" value="LPS_export_lptB"/>
    <property type="match status" value="1"/>
</dbReference>
<dbReference type="Gene3D" id="3.40.50.300">
    <property type="entry name" value="P-loop containing nucleotide triphosphate hydrolases"/>
    <property type="match status" value="1"/>
</dbReference>
<dbReference type="InterPro" id="IPR003439">
    <property type="entry name" value="ABC_transporter-like_ATP-bd"/>
</dbReference>
<evidence type="ECO:0000256" key="2">
    <source>
        <dbReference type="ARBA" id="ARBA00022741"/>
    </source>
</evidence>
<dbReference type="FunFam" id="3.40.50.300:FF:000151">
    <property type="entry name" value="Lipopolysaccharide ABC transporter ATP-binding protein"/>
    <property type="match status" value="1"/>
</dbReference>
<organism evidence="5 6">
    <name type="scientific">Candidatus Pseudobacter hemicellulosilyticus</name>
    <dbReference type="NCBI Taxonomy" id="3121375"/>
    <lineage>
        <taxon>Bacteria</taxon>
        <taxon>Pseudomonadati</taxon>
        <taxon>Bacteroidota</taxon>
        <taxon>Chitinophagia</taxon>
        <taxon>Chitinophagales</taxon>
        <taxon>Chitinophagaceae</taxon>
        <taxon>Pseudobacter</taxon>
    </lineage>
</organism>
<dbReference type="SMART" id="SM00382">
    <property type="entry name" value="AAA"/>
    <property type="match status" value="1"/>
</dbReference>
<dbReference type="GO" id="GO:0043190">
    <property type="term" value="C:ATP-binding cassette (ABC) transporter complex"/>
    <property type="evidence" value="ECO:0007669"/>
    <property type="project" value="InterPro"/>
</dbReference>
<dbReference type="InterPro" id="IPR027417">
    <property type="entry name" value="P-loop_NTPase"/>
</dbReference>
<evidence type="ECO:0000313" key="6">
    <source>
        <dbReference type="Proteomes" id="UP001220610"/>
    </source>
</evidence>
<sequence length="272" mass="30531">MSEIHTKDLVKTYRNRTVVNHVSVNVKQGEIVGLLGPNGAGKTTTFYQVVGLIKPDAGQVFLDTQEITRLPMYKRAQLGIGYLPQEASVFRKLSVEDNIRSVLEMTSLSKAEQREKVENLLDEFRLHHVRKNNGDSLSGGERRRTEIARALAVDPKFILLDEPFAGVDPIAVEDIQAVVARLKYKNIGILITDHNVNETLSICDRAYLLIDGKIFKHGTADELAADEQVRRLYLGRNFELKRKDYLHEEAVRGLEVSPAGPMSETPAENQPE</sequence>
<evidence type="ECO:0000256" key="1">
    <source>
        <dbReference type="ARBA" id="ARBA00022448"/>
    </source>
</evidence>
<keyword evidence="3 5" id="KW-0067">ATP-binding</keyword>
<dbReference type="InterPro" id="IPR051120">
    <property type="entry name" value="ABC_AA/LPS_Transport"/>
</dbReference>
<feature type="domain" description="ABC transporter" evidence="4">
    <location>
        <begin position="4"/>
        <end position="236"/>
    </location>
</feature>
<dbReference type="InterPro" id="IPR003593">
    <property type="entry name" value="AAA+_ATPase"/>
</dbReference>
<dbReference type="AlphaFoldDB" id="A0AAJ5WZG5"/>
<evidence type="ECO:0000256" key="3">
    <source>
        <dbReference type="ARBA" id="ARBA00022840"/>
    </source>
</evidence>